<keyword evidence="16" id="KW-1185">Reference proteome</keyword>
<organism evidence="15 16">
    <name type="scientific">Clytia hemisphaerica</name>
    <dbReference type="NCBI Taxonomy" id="252671"/>
    <lineage>
        <taxon>Eukaryota</taxon>
        <taxon>Metazoa</taxon>
        <taxon>Cnidaria</taxon>
        <taxon>Hydrozoa</taxon>
        <taxon>Hydroidolina</taxon>
        <taxon>Leptothecata</taxon>
        <taxon>Obeliida</taxon>
        <taxon>Clytiidae</taxon>
        <taxon>Clytia</taxon>
    </lineage>
</organism>
<keyword evidence="4 11" id="KW-0479">Metal-binding</keyword>
<dbReference type="PROSITE" id="PS50199">
    <property type="entry name" value="ZF_RANBP2_2"/>
    <property type="match status" value="2"/>
</dbReference>
<evidence type="ECO:0000256" key="11">
    <source>
        <dbReference type="PIRNR" id="PIRNR037956"/>
    </source>
</evidence>
<dbReference type="Pfam" id="PF00641">
    <property type="entry name" value="Zn_ribbon_RanBP"/>
    <property type="match status" value="2"/>
</dbReference>
<dbReference type="PROSITE" id="PS01358">
    <property type="entry name" value="ZF_RANBP2_1"/>
    <property type="match status" value="2"/>
</dbReference>
<dbReference type="Proteomes" id="UP000594262">
    <property type="component" value="Unplaced"/>
</dbReference>
<evidence type="ECO:0000256" key="1">
    <source>
        <dbReference type="ARBA" id="ARBA00004123"/>
    </source>
</evidence>
<protein>
    <recommendedName>
        <fullName evidence="2 11">Zinc finger Ran-binding domain-containing protein 2</fullName>
    </recommendedName>
</protein>
<evidence type="ECO:0000256" key="5">
    <source>
        <dbReference type="ARBA" id="ARBA00022737"/>
    </source>
</evidence>
<dbReference type="RefSeq" id="XP_066918826.1">
    <property type="nucleotide sequence ID" value="XM_067062725.1"/>
</dbReference>
<dbReference type="PIRSF" id="PIRSF037956">
    <property type="entry name" value="UCP037956_ZnF_Ran"/>
    <property type="match status" value="1"/>
</dbReference>
<dbReference type="AlphaFoldDB" id="A0A7M5XKQ0"/>
<keyword evidence="3" id="KW-0597">Phosphoprotein</keyword>
<evidence type="ECO:0000256" key="4">
    <source>
        <dbReference type="ARBA" id="ARBA00022723"/>
    </source>
</evidence>
<evidence type="ECO:0000313" key="15">
    <source>
        <dbReference type="EnsemblMetazoa" id="CLYHEMP025383.1"/>
    </source>
</evidence>
<keyword evidence="9 11" id="KW-0539">Nucleus</keyword>
<name>A0A7M5XKQ0_9CNID</name>
<proteinExistence type="inferred from homology"/>
<dbReference type="InterPro" id="IPR001876">
    <property type="entry name" value="Znf_RanBP2"/>
</dbReference>
<evidence type="ECO:0000256" key="3">
    <source>
        <dbReference type="ARBA" id="ARBA00022553"/>
    </source>
</evidence>
<dbReference type="GO" id="GO:0008270">
    <property type="term" value="F:zinc ion binding"/>
    <property type="evidence" value="ECO:0007669"/>
    <property type="project" value="UniProtKB-KW"/>
</dbReference>
<keyword evidence="6 12" id="KW-0863">Zinc-finger</keyword>
<dbReference type="PANTHER" id="PTHR12999:SF17">
    <property type="entry name" value="ZINC FINGER RAN-BINDING DOMAIN-CONTAINING PROTEIN 2"/>
    <property type="match status" value="1"/>
</dbReference>
<dbReference type="Gene3D" id="4.10.1060.10">
    <property type="entry name" value="Zinc finger, RanBP2-type"/>
    <property type="match status" value="2"/>
</dbReference>
<evidence type="ECO:0000256" key="9">
    <source>
        <dbReference type="ARBA" id="ARBA00023242"/>
    </source>
</evidence>
<evidence type="ECO:0000259" key="14">
    <source>
        <dbReference type="PROSITE" id="PS50199"/>
    </source>
</evidence>
<dbReference type="EnsemblMetazoa" id="CLYHEMT025383.1">
    <property type="protein sequence ID" value="CLYHEMP025383.1"/>
    <property type="gene ID" value="CLYHEMG025383"/>
</dbReference>
<dbReference type="GO" id="GO:0005634">
    <property type="term" value="C:nucleus"/>
    <property type="evidence" value="ECO:0007669"/>
    <property type="project" value="UniProtKB-SubCell"/>
</dbReference>
<comment type="subcellular location">
    <subcellularLocation>
        <location evidence="1 11">Nucleus</location>
    </subcellularLocation>
</comment>
<comment type="similarity">
    <text evidence="10 11">Belongs to the ZRANB2 family.</text>
</comment>
<dbReference type="SUPFAM" id="SSF90209">
    <property type="entry name" value="Ran binding protein zinc finger-like"/>
    <property type="match status" value="2"/>
</dbReference>
<accession>A0A7M5XKQ0</accession>
<dbReference type="GO" id="GO:0003723">
    <property type="term" value="F:RNA binding"/>
    <property type="evidence" value="ECO:0007669"/>
    <property type="project" value="UniProtKB-KW"/>
</dbReference>
<dbReference type="GO" id="GO:0006396">
    <property type="term" value="P:RNA processing"/>
    <property type="evidence" value="ECO:0007669"/>
    <property type="project" value="InterPro"/>
</dbReference>
<dbReference type="InterPro" id="IPR036443">
    <property type="entry name" value="Znf_RanBP2_sf"/>
</dbReference>
<evidence type="ECO:0000256" key="8">
    <source>
        <dbReference type="ARBA" id="ARBA00022884"/>
    </source>
</evidence>
<feature type="domain" description="RanBP2-type" evidence="14">
    <location>
        <begin position="14"/>
        <end position="45"/>
    </location>
</feature>
<dbReference type="RefSeq" id="XP_066918825.1">
    <property type="nucleotide sequence ID" value="XM_067062724.1"/>
</dbReference>
<feature type="compositionally biased region" description="Low complexity" evidence="13">
    <location>
        <begin position="203"/>
        <end position="213"/>
    </location>
</feature>
<evidence type="ECO:0000313" key="16">
    <source>
        <dbReference type="Proteomes" id="UP000594262"/>
    </source>
</evidence>
<evidence type="ECO:0000256" key="13">
    <source>
        <dbReference type="SAM" id="MobiDB-lite"/>
    </source>
</evidence>
<dbReference type="GeneID" id="136806161"/>
<evidence type="ECO:0000256" key="12">
    <source>
        <dbReference type="PROSITE-ProRule" id="PRU00322"/>
    </source>
</evidence>
<keyword evidence="5" id="KW-0677">Repeat</keyword>
<keyword evidence="7 11" id="KW-0862">Zinc</keyword>
<dbReference type="FunFam" id="4.10.1060.10:FF:000004">
    <property type="entry name" value="Zinc finger Ran-binding domain-containing protein 2"/>
    <property type="match status" value="1"/>
</dbReference>
<feature type="compositionally biased region" description="Basic residues" evidence="13">
    <location>
        <begin position="134"/>
        <end position="143"/>
    </location>
</feature>
<dbReference type="GO" id="GO:0001530">
    <property type="term" value="F:lipopolysaccharide binding"/>
    <property type="evidence" value="ECO:0007669"/>
    <property type="project" value="TreeGrafter"/>
</dbReference>
<evidence type="ECO:0000256" key="10">
    <source>
        <dbReference type="ARBA" id="ARBA00025731"/>
    </source>
</evidence>
<feature type="compositionally biased region" description="Basic and acidic residues" evidence="13">
    <location>
        <begin position="144"/>
        <end position="164"/>
    </location>
</feature>
<dbReference type="PANTHER" id="PTHR12999">
    <property type="entry name" value="ZINC FINGER RAN-BINDING DOMAIN-CONTAINING PROTEIN 2 ZRANB2-RELATED"/>
    <property type="match status" value="1"/>
</dbReference>
<sequence length="227" mass="25565">MQKPSSGSGRFRASEGDWVCSKEDCENVNFARRDKCNKCGRAKGSSYIVKNAGNEIGSKFAEKSKGLFSADDWQCSKCSNINWARRTTCNVCNAPKVGPDENRTGFGGGFKENEGVIYNERQDDSDGEYDEFGRKKKKYRGKLPSKEEEREEKKAVVKEQQHNYEDEEEEDDDDDEDGDLSKYNLSSSDEDDKPPPAPRIIGRSRPSADGSSSSDKRDRSRSPISRR</sequence>
<reference evidence="15" key="1">
    <citation type="submission" date="2021-01" db="UniProtKB">
        <authorList>
            <consortium name="EnsemblMetazoa"/>
        </authorList>
    </citation>
    <scope>IDENTIFICATION</scope>
</reference>
<dbReference type="InterPro" id="IPR017337">
    <property type="entry name" value="ZRANB2"/>
</dbReference>
<evidence type="ECO:0000256" key="2">
    <source>
        <dbReference type="ARBA" id="ARBA00017543"/>
    </source>
</evidence>
<feature type="compositionally biased region" description="Acidic residues" evidence="13">
    <location>
        <begin position="165"/>
        <end position="178"/>
    </location>
</feature>
<dbReference type="OrthoDB" id="1878647at2759"/>
<keyword evidence="8 11" id="KW-0694">RNA-binding</keyword>
<dbReference type="SMART" id="SM00547">
    <property type="entry name" value="ZnF_RBZ"/>
    <property type="match status" value="2"/>
</dbReference>
<feature type="region of interest" description="Disordered" evidence="13">
    <location>
        <begin position="94"/>
        <end position="227"/>
    </location>
</feature>
<evidence type="ECO:0000256" key="7">
    <source>
        <dbReference type="ARBA" id="ARBA00022833"/>
    </source>
</evidence>
<evidence type="ECO:0000256" key="6">
    <source>
        <dbReference type="ARBA" id="ARBA00022771"/>
    </source>
</evidence>
<feature type="domain" description="RanBP2-type" evidence="14">
    <location>
        <begin position="69"/>
        <end position="98"/>
    </location>
</feature>